<accession>A0A6J6FA59</accession>
<evidence type="ECO:0000313" key="1">
    <source>
        <dbReference type="EMBL" id="CAB4584569.1"/>
    </source>
</evidence>
<dbReference type="SUPFAM" id="SSF53254">
    <property type="entry name" value="Phosphoglycerate mutase-like"/>
    <property type="match status" value="1"/>
</dbReference>
<name>A0A6J6FA59_9ZZZZ</name>
<dbReference type="PANTHER" id="PTHR48100">
    <property type="entry name" value="BROAD-SPECIFICITY PHOSPHATASE YOR283W-RELATED"/>
    <property type="match status" value="1"/>
</dbReference>
<dbReference type="CDD" id="cd07067">
    <property type="entry name" value="HP_PGM_like"/>
    <property type="match status" value="1"/>
</dbReference>
<dbReference type="PANTHER" id="PTHR48100:SF62">
    <property type="entry name" value="GLUCOSYL-3-PHOSPHOGLYCERATE PHOSPHATASE"/>
    <property type="match status" value="1"/>
</dbReference>
<dbReference type="EMBL" id="CAEZTT010000171">
    <property type="protein sequence ID" value="CAB4584569.1"/>
    <property type="molecule type" value="Genomic_DNA"/>
</dbReference>
<gene>
    <name evidence="1" type="ORF">UFOPK1726_01143</name>
</gene>
<organism evidence="1">
    <name type="scientific">freshwater metagenome</name>
    <dbReference type="NCBI Taxonomy" id="449393"/>
    <lineage>
        <taxon>unclassified sequences</taxon>
        <taxon>metagenomes</taxon>
        <taxon>ecological metagenomes</taxon>
    </lineage>
</organism>
<dbReference type="AlphaFoldDB" id="A0A6J6FA59"/>
<dbReference type="GO" id="GO:0016791">
    <property type="term" value="F:phosphatase activity"/>
    <property type="evidence" value="ECO:0007669"/>
    <property type="project" value="TreeGrafter"/>
</dbReference>
<dbReference type="GO" id="GO:0005737">
    <property type="term" value="C:cytoplasm"/>
    <property type="evidence" value="ECO:0007669"/>
    <property type="project" value="TreeGrafter"/>
</dbReference>
<dbReference type="InterPro" id="IPR029033">
    <property type="entry name" value="His_PPase_superfam"/>
</dbReference>
<dbReference type="Gene3D" id="3.40.50.1240">
    <property type="entry name" value="Phosphoglycerate mutase-like"/>
    <property type="match status" value="1"/>
</dbReference>
<sequence length="225" mass="24734">MVFTQSHRDPITRKVVILRHGRTTWNAERRFQGQENPPLDNVGIEQAKRAADILNHINFNKIVASDLQRAVITAEVVAEKSKQQVGQNIGFRETNCGSWQGRTWPEIFAEDPETLTLWSTSGDVRPGGTGETRTEVAQRFVTAVAQELDQVPLGGTLLVVTHGGAARAGISELLQLPRDNWGALGVLTNCAWSVLTEQPTDSAQRWRLDEYNAGSLPEPAIGDDA</sequence>
<dbReference type="InterPro" id="IPR050275">
    <property type="entry name" value="PGM_Phosphatase"/>
</dbReference>
<protein>
    <submittedName>
        <fullName evidence="1">Unannotated protein</fullName>
    </submittedName>
</protein>
<reference evidence="1" key="1">
    <citation type="submission" date="2020-05" db="EMBL/GenBank/DDBJ databases">
        <authorList>
            <person name="Chiriac C."/>
            <person name="Salcher M."/>
            <person name="Ghai R."/>
            <person name="Kavagutti S V."/>
        </authorList>
    </citation>
    <scope>NUCLEOTIDE SEQUENCE</scope>
</reference>
<dbReference type="Pfam" id="PF00300">
    <property type="entry name" value="His_Phos_1"/>
    <property type="match status" value="1"/>
</dbReference>
<dbReference type="InterPro" id="IPR013078">
    <property type="entry name" value="His_Pase_superF_clade-1"/>
</dbReference>
<proteinExistence type="predicted"/>
<dbReference type="SMART" id="SM00855">
    <property type="entry name" value="PGAM"/>
    <property type="match status" value="1"/>
</dbReference>